<accession>A0A7S4BNU4</accession>
<dbReference type="InterPro" id="IPR016135">
    <property type="entry name" value="UBQ-conjugating_enzyme/RWD"/>
</dbReference>
<reference evidence="4" key="1">
    <citation type="submission" date="2021-01" db="EMBL/GenBank/DDBJ databases">
        <authorList>
            <person name="Corre E."/>
            <person name="Pelletier E."/>
            <person name="Niang G."/>
            <person name="Scheremetjew M."/>
            <person name="Finn R."/>
            <person name="Kale V."/>
            <person name="Holt S."/>
            <person name="Cochrane G."/>
            <person name="Meng A."/>
            <person name="Brown T."/>
            <person name="Cohen L."/>
        </authorList>
    </citation>
    <scope>NUCLEOTIDE SEQUENCE</scope>
    <source>
        <strain evidence="4">CCMP645</strain>
    </source>
</reference>
<proteinExistence type="predicted"/>
<dbReference type="InterPro" id="IPR000608">
    <property type="entry name" value="UBC"/>
</dbReference>
<keyword evidence="2" id="KW-0472">Membrane</keyword>
<feature type="compositionally biased region" description="Low complexity" evidence="1">
    <location>
        <begin position="111"/>
        <end position="120"/>
    </location>
</feature>
<dbReference type="Gene3D" id="3.10.110.10">
    <property type="entry name" value="Ubiquitin Conjugating Enzyme"/>
    <property type="match status" value="1"/>
</dbReference>
<dbReference type="CDD" id="cd23799">
    <property type="entry name" value="UBCc_UBE2J"/>
    <property type="match status" value="1"/>
</dbReference>
<feature type="compositionally biased region" description="Low complexity" evidence="1">
    <location>
        <begin position="231"/>
        <end position="280"/>
    </location>
</feature>
<evidence type="ECO:0000259" key="3">
    <source>
        <dbReference type="PROSITE" id="PS50127"/>
    </source>
</evidence>
<keyword evidence="2" id="KW-1133">Transmembrane helix</keyword>
<feature type="compositionally biased region" description="Low complexity" evidence="1">
    <location>
        <begin position="130"/>
        <end position="143"/>
    </location>
</feature>
<feature type="transmembrane region" description="Helical" evidence="2">
    <location>
        <begin position="288"/>
        <end position="309"/>
    </location>
</feature>
<dbReference type="PROSITE" id="PS50127">
    <property type="entry name" value="UBC_2"/>
    <property type="match status" value="1"/>
</dbReference>
<name>A0A7S4BNU4_CHRCT</name>
<feature type="domain" description="UBC core" evidence="3">
    <location>
        <begin position="1"/>
        <end position="96"/>
    </location>
</feature>
<protein>
    <recommendedName>
        <fullName evidence="3">UBC core domain-containing protein</fullName>
    </recommendedName>
</protein>
<feature type="region of interest" description="Disordered" evidence="1">
    <location>
        <begin position="101"/>
        <end position="182"/>
    </location>
</feature>
<organism evidence="4">
    <name type="scientific">Chrysotila carterae</name>
    <name type="common">Marine alga</name>
    <name type="synonym">Syracosphaera carterae</name>
    <dbReference type="NCBI Taxonomy" id="13221"/>
    <lineage>
        <taxon>Eukaryota</taxon>
        <taxon>Haptista</taxon>
        <taxon>Haptophyta</taxon>
        <taxon>Prymnesiophyceae</taxon>
        <taxon>Isochrysidales</taxon>
        <taxon>Isochrysidaceae</taxon>
        <taxon>Chrysotila</taxon>
    </lineage>
</organism>
<evidence type="ECO:0000256" key="2">
    <source>
        <dbReference type="SAM" id="Phobius"/>
    </source>
</evidence>
<feature type="compositionally biased region" description="Basic and acidic residues" evidence="1">
    <location>
        <begin position="101"/>
        <end position="110"/>
    </location>
</feature>
<evidence type="ECO:0000256" key="1">
    <source>
        <dbReference type="SAM" id="MobiDB-lite"/>
    </source>
</evidence>
<sequence length="322" mass="33710">MLPPEYPFRPPSIALLTPNGRFELGKKICLSVSAHHPESWQPAWGIRTIIMALIAFFPTKAEGALAGLDYTDEERRALARQSLHWRCARCNACMATALRERRADDAERPSQRSSVSSSPVGLCFTDAPEAGASSNSAGSLANNPPRTPDKNPEQALELSPDSRSATAISSRRVETTDKLEGASAHAAAPAVCHSHPHALAHTKSQPLAACATDALAATTDEQDSLSQRVNTTTTSSAPANVATTNAPTPATSSTTTTITTDTATTSTTTTTTTPTDTPMTARTSTSGLALDPLALLAAALAAAIAALVLMKLKLLQFPNEAD</sequence>
<feature type="region of interest" description="Disordered" evidence="1">
    <location>
        <begin position="220"/>
        <end position="280"/>
    </location>
</feature>
<evidence type="ECO:0000313" key="4">
    <source>
        <dbReference type="EMBL" id="CAE0772041.1"/>
    </source>
</evidence>
<dbReference type="AlphaFoldDB" id="A0A7S4BNU4"/>
<feature type="compositionally biased region" description="Basic and acidic residues" evidence="1">
    <location>
        <begin position="171"/>
        <end position="180"/>
    </location>
</feature>
<dbReference type="SUPFAM" id="SSF54495">
    <property type="entry name" value="UBC-like"/>
    <property type="match status" value="1"/>
</dbReference>
<gene>
    <name evidence="4" type="ORF">PCAR00345_LOCUS24653</name>
</gene>
<dbReference type="EMBL" id="HBIZ01038663">
    <property type="protein sequence ID" value="CAE0772041.1"/>
    <property type="molecule type" value="Transcribed_RNA"/>
</dbReference>
<keyword evidence="2" id="KW-0812">Transmembrane</keyword>